<name>A0A9Q0VVJ3_SALPP</name>
<dbReference type="Proteomes" id="UP001151532">
    <property type="component" value="Chromosome 16"/>
</dbReference>
<evidence type="ECO:0000256" key="1">
    <source>
        <dbReference type="SAM" id="MobiDB-lite"/>
    </source>
</evidence>
<feature type="compositionally biased region" description="Pro residues" evidence="1">
    <location>
        <begin position="12"/>
        <end position="39"/>
    </location>
</feature>
<feature type="region of interest" description="Disordered" evidence="1">
    <location>
        <begin position="61"/>
        <end position="83"/>
    </location>
</feature>
<proteinExistence type="predicted"/>
<accession>A0A9Q0VVJ3</accession>
<reference evidence="2" key="1">
    <citation type="submission" date="2022-11" db="EMBL/GenBank/DDBJ databases">
        <authorList>
            <person name="Hyden B.L."/>
            <person name="Feng K."/>
            <person name="Yates T."/>
            <person name="Jawdy S."/>
            <person name="Smart L.B."/>
            <person name="Muchero W."/>
        </authorList>
    </citation>
    <scope>NUCLEOTIDE SEQUENCE</scope>
    <source>
        <tissue evidence="2">Shoot tip</tissue>
    </source>
</reference>
<comment type="caution">
    <text evidence="2">The sequence shown here is derived from an EMBL/GenBank/DDBJ whole genome shotgun (WGS) entry which is preliminary data.</text>
</comment>
<feature type="region of interest" description="Disordered" evidence="1">
    <location>
        <begin position="1"/>
        <end position="40"/>
    </location>
</feature>
<reference evidence="2" key="2">
    <citation type="journal article" date="2023" name="Int. J. Mol. Sci.">
        <title>De Novo Assembly and Annotation of 11 Diverse Shrub Willow (Salix) Genomes Reveals Novel Gene Organization in Sex-Linked Regions.</title>
        <authorList>
            <person name="Hyden B."/>
            <person name="Feng K."/>
            <person name="Yates T.B."/>
            <person name="Jawdy S."/>
            <person name="Cereghino C."/>
            <person name="Smart L.B."/>
            <person name="Muchero W."/>
        </authorList>
    </citation>
    <scope>NUCLEOTIDE SEQUENCE</scope>
    <source>
        <tissue evidence="2">Shoot tip</tissue>
    </source>
</reference>
<dbReference type="EMBL" id="JAPFFK010000007">
    <property type="protein sequence ID" value="KAJ6755529.1"/>
    <property type="molecule type" value="Genomic_DNA"/>
</dbReference>
<protein>
    <submittedName>
        <fullName evidence="2">Uncharacterized protein</fullName>
    </submittedName>
</protein>
<evidence type="ECO:0000313" key="3">
    <source>
        <dbReference type="Proteomes" id="UP001151532"/>
    </source>
</evidence>
<dbReference type="EMBL" id="JAPFFK010000007">
    <property type="protein sequence ID" value="KAJ6755528.1"/>
    <property type="molecule type" value="Genomic_DNA"/>
</dbReference>
<keyword evidence="3" id="KW-1185">Reference proteome</keyword>
<sequence length="83" mass="9227">MLHFSNCAAPLPRQPPLPLQPPSPAPPLSSPPPSPPSLPRQPATSFFYIFIYLSDIPFSPNKNGRSAHRRQDLRVQGSFQPIR</sequence>
<dbReference type="AlphaFoldDB" id="A0A9Q0VVJ3"/>
<organism evidence="2 3">
    <name type="scientific">Salix purpurea</name>
    <name type="common">Purple osier willow</name>
    <dbReference type="NCBI Taxonomy" id="77065"/>
    <lineage>
        <taxon>Eukaryota</taxon>
        <taxon>Viridiplantae</taxon>
        <taxon>Streptophyta</taxon>
        <taxon>Embryophyta</taxon>
        <taxon>Tracheophyta</taxon>
        <taxon>Spermatophyta</taxon>
        <taxon>Magnoliopsida</taxon>
        <taxon>eudicotyledons</taxon>
        <taxon>Gunneridae</taxon>
        <taxon>Pentapetalae</taxon>
        <taxon>rosids</taxon>
        <taxon>fabids</taxon>
        <taxon>Malpighiales</taxon>
        <taxon>Salicaceae</taxon>
        <taxon>Saliceae</taxon>
        <taxon>Salix</taxon>
    </lineage>
</organism>
<evidence type="ECO:0000313" key="2">
    <source>
        <dbReference type="EMBL" id="KAJ6755529.1"/>
    </source>
</evidence>
<gene>
    <name evidence="2" type="ORF">OIU79_028020</name>
</gene>